<dbReference type="RefSeq" id="WP_073068787.1">
    <property type="nucleotide sequence ID" value="NZ_FQUS01000056.1"/>
</dbReference>
<dbReference type="InterPro" id="IPR003593">
    <property type="entry name" value="AAA+_ATPase"/>
</dbReference>
<name>A0A1M5MAZ8_9BACT</name>
<sequence length="245" mass="27747">MNSHNTLEKMRGMRLKAMAELYQQSLSSNLYNDLSLDEVMDTLIDAEWEDRQQRKIAGLIKRAGFRQQAAATDIDYHPDRGLDKTLMGRLLSLNFVKKAENLIITGPTGVGKSWLGQAIGHQACLMQLKTRYFVTARFFDEAKLTKLDGSWPKLLKSLLKTDLLILDDFGLHPMDSADRQLLLDLIEGRHQTASTILCSQIPVSGWHKLIGEGTIADAILDRVIYSSHRLELKGESLRKKQRLTQ</sequence>
<evidence type="ECO:0000256" key="2">
    <source>
        <dbReference type="ARBA" id="ARBA00022741"/>
    </source>
</evidence>
<dbReference type="OrthoDB" id="8064373at2"/>
<evidence type="ECO:0000259" key="4">
    <source>
        <dbReference type="SMART" id="SM00382"/>
    </source>
</evidence>
<evidence type="ECO:0000313" key="6">
    <source>
        <dbReference type="Proteomes" id="UP000184041"/>
    </source>
</evidence>
<dbReference type="EMBL" id="FQUS01000056">
    <property type="protein sequence ID" value="SHG74477.1"/>
    <property type="molecule type" value="Genomic_DNA"/>
</dbReference>
<comment type="similarity">
    <text evidence="1">Belongs to the IS21/IS1162 putative ATP-binding protein family.</text>
</comment>
<dbReference type="SUPFAM" id="SSF52540">
    <property type="entry name" value="P-loop containing nucleoside triphosphate hydrolases"/>
    <property type="match status" value="1"/>
</dbReference>
<dbReference type="InterPro" id="IPR028350">
    <property type="entry name" value="DNAC/IstB-like"/>
</dbReference>
<feature type="domain" description="AAA+ ATPase" evidence="4">
    <location>
        <begin position="98"/>
        <end position="231"/>
    </location>
</feature>
<keyword evidence="2" id="KW-0547">Nucleotide-binding</keyword>
<dbReference type="STRING" id="1194090.SAMN05443144_1561"/>
<protein>
    <submittedName>
        <fullName evidence="5">DNA replication protein DnaC</fullName>
    </submittedName>
</protein>
<dbReference type="AlphaFoldDB" id="A0A1M5MAZ8"/>
<evidence type="ECO:0000313" key="5">
    <source>
        <dbReference type="EMBL" id="SHG74477.1"/>
    </source>
</evidence>
<keyword evidence="6" id="KW-1185">Reference proteome</keyword>
<evidence type="ECO:0000256" key="1">
    <source>
        <dbReference type="ARBA" id="ARBA00008059"/>
    </source>
</evidence>
<accession>A0A1M5MAZ8</accession>
<proteinExistence type="inferred from homology"/>
<dbReference type="InterPro" id="IPR047661">
    <property type="entry name" value="IstB"/>
</dbReference>
<dbReference type="NCBIfam" id="NF038214">
    <property type="entry name" value="IS21_help_AAA"/>
    <property type="match status" value="1"/>
</dbReference>
<dbReference type="PANTHER" id="PTHR30050">
    <property type="entry name" value="CHROMOSOMAL REPLICATION INITIATOR PROTEIN DNAA"/>
    <property type="match status" value="1"/>
</dbReference>
<dbReference type="Proteomes" id="UP000184041">
    <property type="component" value="Unassembled WGS sequence"/>
</dbReference>
<dbReference type="InterPro" id="IPR002611">
    <property type="entry name" value="IstB_ATP-bd"/>
</dbReference>
<keyword evidence="3" id="KW-0067">ATP-binding</keyword>
<reference evidence="5 6" key="1">
    <citation type="submission" date="2016-11" db="EMBL/GenBank/DDBJ databases">
        <authorList>
            <person name="Jaros S."/>
            <person name="Januszkiewicz K."/>
            <person name="Wedrychowicz H."/>
        </authorList>
    </citation>
    <scope>NUCLEOTIDE SEQUENCE [LARGE SCALE GENOMIC DNA]</scope>
    <source>
        <strain evidence="5 6">DSM 21986</strain>
    </source>
</reference>
<organism evidence="5 6">
    <name type="scientific">Fodinibius roseus</name>
    <dbReference type="NCBI Taxonomy" id="1194090"/>
    <lineage>
        <taxon>Bacteria</taxon>
        <taxon>Pseudomonadati</taxon>
        <taxon>Balneolota</taxon>
        <taxon>Balneolia</taxon>
        <taxon>Balneolales</taxon>
        <taxon>Balneolaceae</taxon>
        <taxon>Fodinibius</taxon>
    </lineage>
</organism>
<dbReference type="CDD" id="cd00009">
    <property type="entry name" value="AAA"/>
    <property type="match status" value="1"/>
</dbReference>
<dbReference type="InterPro" id="IPR027417">
    <property type="entry name" value="P-loop_NTPase"/>
</dbReference>
<gene>
    <name evidence="5" type="ORF">SAMN05443144_1561</name>
</gene>
<dbReference type="Pfam" id="PF01695">
    <property type="entry name" value="IstB_IS21"/>
    <property type="match status" value="1"/>
</dbReference>
<dbReference type="PANTHER" id="PTHR30050:SF4">
    <property type="entry name" value="ATP-BINDING PROTEIN RV3427C IN INSERTION SEQUENCE-RELATED"/>
    <property type="match status" value="1"/>
</dbReference>
<dbReference type="GO" id="GO:0005524">
    <property type="term" value="F:ATP binding"/>
    <property type="evidence" value="ECO:0007669"/>
    <property type="project" value="UniProtKB-KW"/>
</dbReference>
<dbReference type="PIRSF" id="PIRSF003073">
    <property type="entry name" value="DNAC_TnpB_IstB"/>
    <property type="match status" value="1"/>
</dbReference>
<dbReference type="GO" id="GO:0006260">
    <property type="term" value="P:DNA replication"/>
    <property type="evidence" value="ECO:0007669"/>
    <property type="project" value="TreeGrafter"/>
</dbReference>
<dbReference type="Gene3D" id="3.40.50.300">
    <property type="entry name" value="P-loop containing nucleotide triphosphate hydrolases"/>
    <property type="match status" value="1"/>
</dbReference>
<dbReference type="SMART" id="SM00382">
    <property type="entry name" value="AAA"/>
    <property type="match status" value="1"/>
</dbReference>
<evidence type="ECO:0000256" key="3">
    <source>
        <dbReference type="ARBA" id="ARBA00022840"/>
    </source>
</evidence>